<organism evidence="2 3">
    <name type="scientific">Asticcacaulis currens</name>
    <dbReference type="NCBI Taxonomy" id="2984210"/>
    <lineage>
        <taxon>Bacteria</taxon>
        <taxon>Pseudomonadati</taxon>
        <taxon>Pseudomonadota</taxon>
        <taxon>Alphaproteobacteria</taxon>
        <taxon>Caulobacterales</taxon>
        <taxon>Caulobacteraceae</taxon>
        <taxon>Asticcacaulis</taxon>
    </lineage>
</organism>
<reference evidence="2 3" key="1">
    <citation type="submission" date="2023-01" db="EMBL/GenBank/DDBJ databases">
        <title>Novel species of the genus Asticcacaulis isolated from rivers.</title>
        <authorList>
            <person name="Lu H."/>
        </authorList>
    </citation>
    <scope>NUCLEOTIDE SEQUENCE [LARGE SCALE GENOMIC DNA]</scope>
    <source>
        <strain evidence="2 3">DXS10W</strain>
    </source>
</reference>
<accession>A0ABT5IFA0</accession>
<dbReference type="EMBL" id="JAQQKW010000006">
    <property type="protein sequence ID" value="MDC7694877.1"/>
    <property type="molecule type" value="Genomic_DNA"/>
</dbReference>
<name>A0ABT5IFA0_9CAUL</name>
<evidence type="ECO:0000313" key="3">
    <source>
        <dbReference type="Proteomes" id="UP001216595"/>
    </source>
</evidence>
<feature type="signal peptide" evidence="1">
    <location>
        <begin position="1"/>
        <end position="31"/>
    </location>
</feature>
<dbReference type="RefSeq" id="WP_272741583.1">
    <property type="nucleotide sequence ID" value="NZ_JAQQKW010000006.1"/>
</dbReference>
<keyword evidence="3" id="KW-1185">Reference proteome</keyword>
<keyword evidence="1" id="KW-0732">Signal</keyword>
<protein>
    <submittedName>
        <fullName evidence="2">Uncharacterized protein</fullName>
    </submittedName>
</protein>
<feature type="chain" id="PRO_5045486052" evidence="1">
    <location>
        <begin position="32"/>
        <end position="140"/>
    </location>
</feature>
<proteinExistence type="predicted"/>
<dbReference type="Proteomes" id="UP001216595">
    <property type="component" value="Unassembled WGS sequence"/>
</dbReference>
<gene>
    <name evidence="2" type="ORF">PQU94_11350</name>
</gene>
<evidence type="ECO:0000313" key="2">
    <source>
        <dbReference type="EMBL" id="MDC7694877.1"/>
    </source>
</evidence>
<sequence length="140" mass="15023">MLRIHGKAFWAALGIAGGLTALALMPLTSQAEDTKKAPPRCVTGPGMDTTVLDQETVLAEGAGRGGVLIKVDGCRLTPYDVLVFEYRGTVQICDPLDVQLSVRQSGGGGFKTPCFVQSVTPVSAEEVKTLRKQKYQRTDR</sequence>
<comment type="caution">
    <text evidence="2">The sequence shown here is derived from an EMBL/GenBank/DDBJ whole genome shotgun (WGS) entry which is preliminary data.</text>
</comment>
<evidence type="ECO:0000256" key="1">
    <source>
        <dbReference type="SAM" id="SignalP"/>
    </source>
</evidence>